<dbReference type="Proteomes" id="UP001313282">
    <property type="component" value="Unassembled WGS sequence"/>
</dbReference>
<dbReference type="EMBL" id="JAVHNR010000007">
    <property type="protein sequence ID" value="KAK6336938.1"/>
    <property type="molecule type" value="Genomic_DNA"/>
</dbReference>
<proteinExistence type="predicted"/>
<feature type="compositionally biased region" description="Basic residues" evidence="1">
    <location>
        <begin position="313"/>
        <end position="322"/>
    </location>
</feature>
<sequence length="395" mass="44028">MEWATTQTIHGVGHLDPFQFDVTVFDRKVVHNGWNKIYEPTGCGTTIQSHIHWVQKYNEADWLRVAREGKGWYWLEHDTPPGGRINVTAQIHKMAQNEKSKTQRKDSASGQFLNTGIPKVVPGGTLSATIWQVNQDGGGPFKCMIDYNGTGDSWKVINDGPHNPSSNCGGDSYSIRGWGGASACTMTYQLPADLDCKGNYGPDAQNICIVRCENYAVNGPFGGCMAVQQLRPIPIVQVEEKPVEVAIIEPAKDVVLSDTIVTVTKNNFITIVEGRRTRVSSVAKDRVVTVTQVLKQKAKTRIETRFQKVTVKHKALPTKKGPKIPSAKPTPRPPATEKLTEDELEAGLGGEEYDEETLEKIKNTPITSEEKEKLENQVEELGDQYFKRKLRFHRD</sequence>
<feature type="compositionally biased region" description="Acidic residues" evidence="1">
    <location>
        <begin position="340"/>
        <end position="357"/>
    </location>
</feature>
<dbReference type="InterPro" id="IPR021476">
    <property type="entry name" value="Egh16-like"/>
</dbReference>
<comment type="caution">
    <text evidence="2">The sequence shown here is derived from an EMBL/GenBank/DDBJ whole genome shotgun (WGS) entry which is preliminary data.</text>
</comment>
<gene>
    <name evidence="2" type="ORF">TWF718_009727</name>
</gene>
<evidence type="ECO:0000256" key="1">
    <source>
        <dbReference type="SAM" id="MobiDB-lite"/>
    </source>
</evidence>
<feature type="compositionally biased region" description="Basic and acidic residues" evidence="1">
    <location>
        <begin position="358"/>
        <end position="375"/>
    </location>
</feature>
<dbReference type="Pfam" id="PF11327">
    <property type="entry name" value="Egh16-like"/>
    <property type="match status" value="1"/>
</dbReference>
<reference evidence="2 3" key="1">
    <citation type="submission" date="2019-10" db="EMBL/GenBank/DDBJ databases">
        <authorList>
            <person name="Palmer J.M."/>
        </authorList>
    </citation>
    <scope>NUCLEOTIDE SEQUENCE [LARGE SCALE GENOMIC DNA]</scope>
    <source>
        <strain evidence="2 3">TWF718</strain>
    </source>
</reference>
<organism evidence="2 3">
    <name type="scientific">Orbilia javanica</name>
    <dbReference type="NCBI Taxonomy" id="47235"/>
    <lineage>
        <taxon>Eukaryota</taxon>
        <taxon>Fungi</taxon>
        <taxon>Dikarya</taxon>
        <taxon>Ascomycota</taxon>
        <taxon>Pezizomycotina</taxon>
        <taxon>Orbiliomycetes</taxon>
        <taxon>Orbiliales</taxon>
        <taxon>Orbiliaceae</taxon>
        <taxon>Orbilia</taxon>
    </lineage>
</organism>
<keyword evidence="3" id="KW-1185">Reference proteome</keyword>
<evidence type="ECO:0000313" key="2">
    <source>
        <dbReference type="EMBL" id="KAK6336938.1"/>
    </source>
</evidence>
<name>A0AAN8MU59_9PEZI</name>
<dbReference type="AlphaFoldDB" id="A0AAN8MU59"/>
<evidence type="ECO:0000313" key="3">
    <source>
        <dbReference type="Proteomes" id="UP001313282"/>
    </source>
</evidence>
<feature type="region of interest" description="Disordered" evidence="1">
    <location>
        <begin position="313"/>
        <end position="375"/>
    </location>
</feature>
<dbReference type="PANTHER" id="PTHR34618:SF1">
    <property type="entry name" value="SECRETED PROTEIN"/>
    <property type="match status" value="1"/>
</dbReference>
<dbReference type="PANTHER" id="PTHR34618">
    <property type="entry name" value="SURFACE PROTEIN MAS1, PUTATIVE-RELATED"/>
    <property type="match status" value="1"/>
</dbReference>
<accession>A0AAN8MU59</accession>
<protein>
    <submittedName>
        <fullName evidence="2">Uncharacterized protein</fullName>
    </submittedName>
</protein>